<proteinExistence type="predicted"/>
<dbReference type="AlphaFoldDB" id="A0A0F9A678"/>
<evidence type="ECO:0008006" key="2">
    <source>
        <dbReference type="Google" id="ProtNLM"/>
    </source>
</evidence>
<organism evidence="1">
    <name type="scientific">marine sediment metagenome</name>
    <dbReference type="NCBI Taxonomy" id="412755"/>
    <lineage>
        <taxon>unclassified sequences</taxon>
        <taxon>metagenomes</taxon>
        <taxon>ecological metagenomes</taxon>
    </lineage>
</organism>
<sequence>MNKLHMAQPIRLHTKTAPNRIVYHPMECCDADERGDPTDLTLERYR</sequence>
<dbReference type="SUPFAM" id="SSF51395">
    <property type="entry name" value="FMN-linked oxidoreductases"/>
    <property type="match status" value="1"/>
</dbReference>
<reference evidence="1" key="1">
    <citation type="journal article" date="2015" name="Nature">
        <title>Complex archaea that bridge the gap between prokaryotes and eukaryotes.</title>
        <authorList>
            <person name="Spang A."/>
            <person name="Saw J.H."/>
            <person name="Jorgensen S.L."/>
            <person name="Zaremba-Niedzwiedzka K."/>
            <person name="Martijn J."/>
            <person name="Lind A.E."/>
            <person name="van Eijk R."/>
            <person name="Schleper C."/>
            <person name="Guy L."/>
            <person name="Ettema T.J."/>
        </authorList>
    </citation>
    <scope>NUCLEOTIDE SEQUENCE</scope>
</reference>
<gene>
    <name evidence="1" type="ORF">LCGC14_2609830</name>
</gene>
<protein>
    <recommendedName>
        <fullName evidence="2">NADH:flavin oxidoreductase/NADH oxidase N-terminal domain-containing protein</fullName>
    </recommendedName>
</protein>
<dbReference type="InterPro" id="IPR013785">
    <property type="entry name" value="Aldolase_TIM"/>
</dbReference>
<dbReference type="EMBL" id="LAZR01044275">
    <property type="protein sequence ID" value="KKL05059.1"/>
    <property type="molecule type" value="Genomic_DNA"/>
</dbReference>
<evidence type="ECO:0000313" key="1">
    <source>
        <dbReference type="EMBL" id="KKL05059.1"/>
    </source>
</evidence>
<accession>A0A0F9A678</accession>
<name>A0A0F9A678_9ZZZZ</name>
<comment type="caution">
    <text evidence="1">The sequence shown here is derived from an EMBL/GenBank/DDBJ whole genome shotgun (WGS) entry which is preliminary data.</text>
</comment>
<feature type="non-terminal residue" evidence="1">
    <location>
        <position position="46"/>
    </location>
</feature>
<dbReference type="Gene3D" id="3.20.20.70">
    <property type="entry name" value="Aldolase class I"/>
    <property type="match status" value="1"/>
</dbReference>